<organism evidence="1">
    <name type="scientific">bioreactor metagenome</name>
    <dbReference type="NCBI Taxonomy" id="1076179"/>
    <lineage>
        <taxon>unclassified sequences</taxon>
        <taxon>metagenomes</taxon>
        <taxon>ecological metagenomes</taxon>
    </lineage>
</organism>
<protein>
    <submittedName>
        <fullName evidence="1">Uncharacterized protein</fullName>
    </submittedName>
</protein>
<name>A0A645I483_9ZZZZ</name>
<evidence type="ECO:0000313" key="1">
    <source>
        <dbReference type="EMBL" id="MPN45676.1"/>
    </source>
</evidence>
<dbReference type="EMBL" id="VSSQ01105745">
    <property type="protein sequence ID" value="MPN45676.1"/>
    <property type="molecule type" value="Genomic_DNA"/>
</dbReference>
<reference evidence="1" key="1">
    <citation type="submission" date="2019-08" db="EMBL/GenBank/DDBJ databases">
        <authorList>
            <person name="Kucharzyk K."/>
            <person name="Murdoch R.W."/>
            <person name="Higgins S."/>
            <person name="Loffler F."/>
        </authorList>
    </citation>
    <scope>NUCLEOTIDE SEQUENCE</scope>
</reference>
<comment type="caution">
    <text evidence="1">The sequence shown here is derived from an EMBL/GenBank/DDBJ whole genome shotgun (WGS) entry which is preliminary data.</text>
</comment>
<sequence length="62" mass="6544">MLLPHDGRGGGFSPVGFKNSAQESFKAVVVAKGNRVRRSGALGYIVGIFHGRPIPFSGIKFG</sequence>
<accession>A0A645I483</accession>
<gene>
    <name evidence="1" type="ORF">SDC9_193245</name>
</gene>
<dbReference type="AlphaFoldDB" id="A0A645I483"/>
<proteinExistence type="predicted"/>